<protein>
    <submittedName>
        <fullName evidence="1">Uncharacterized protein</fullName>
    </submittedName>
</protein>
<name>I3W0D9_PSESX</name>
<dbReference type="AlphaFoldDB" id="I3W0D9"/>
<accession>I3W0D9</accession>
<organism evidence="1">
    <name type="scientific">Pseudomonas syringae</name>
    <dbReference type="NCBI Taxonomy" id="317"/>
    <lineage>
        <taxon>Bacteria</taxon>
        <taxon>Pseudomonadati</taxon>
        <taxon>Pseudomonadota</taxon>
        <taxon>Gammaproteobacteria</taxon>
        <taxon>Pseudomonadales</taxon>
        <taxon>Pseudomonadaceae</taxon>
        <taxon>Pseudomonas</taxon>
    </lineage>
</organism>
<sequence length="40" mass="4859">MRNEWFHKRLSSLTFLKWGSLFFLGLVRKISNGFMPRIML</sequence>
<proteinExistence type="predicted"/>
<keyword evidence="1" id="KW-0614">Plasmid</keyword>
<dbReference type="EMBL" id="JQ418525">
    <property type="protein sequence ID" value="AFK89066.1"/>
    <property type="molecule type" value="Genomic_DNA"/>
</dbReference>
<evidence type="ECO:0000313" key="1">
    <source>
        <dbReference type="EMBL" id="AFK89066.1"/>
    </source>
</evidence>
<geneLocation type="plasmid" evidence="1">
    <name>pB76-81</name>
</geneLocation>
<reference evidence="1" key="1">
    <citation type="submission" date="2012-01" db="EMBL/GenBank/DDBJ databases">
        <authorList>
            <person name="Summers A.O."/>
            <person name="Wireman J."/>
        </authorList>
    </citation>
    <scope>NUCLEOTIDE SEQUENCE</scope>
    <source>
        <strain evidence="1">B76</strain>
        <plasmid evidence="1">pB76-81</plasmid>
    </source>
</reference>